<keyword evidence="3" id="KW-1185">Reference proteome</keyword>
<dbReference type="Proteomes" id="UP000636709">
    <property type="component" value="Unassembled WGS sequence"/>
</dbReference>
<accession>A0A835FFZ8</accession>
<evidence type="ECO:0000256" key="1">
    <source>
        <dbReference type="SAM" id="MobiDB-lite"/>
    </source>
</evidence>
<evidence type="ECO:0000313" key="3">
    <source>
        <dbReference type="Proteomes" id="UP000636709"/>
    </source>
</evidence>
<dbReference type="EMBL" id="JACEFO010000970">
    <property type="protein sequence ID" value="KAF8751264.1"/>
    <property type="molecule type" value="Genomic_DNA"/>
</dbReference>
<feature type="region of interest" description="Disordered" evidence="1">
    <location>
        <begin position="109"/>
        <end position="160"/>
    </location>
</feature>
<proteinExistence type="predicted"/>
<evidence type="ECO:0000313" key="2">
    <source>
        <dbReference type="EMBL" id="KAF8751264.1"/>
    </source>
</evidence>
<dbReference type="AlphaFoldDB" id="A0A835FFZ8"/>
<gene>
    <name evidence="2" type="ORF">HU200_012141</name>
</gene>
<protein>
    <submittedName>
        <fullName evidence="2">Uncharacterized protein</fullName>
    </submittedName>
</protein>
<comment type="caution">
    <text evidence="2">The sequence shown here is derived from an EMBL/GenBank/DDBJ whole genome shotgun (WGS) entry which is preliminary data.</text>
</comment>
<feature type="compositionally biased region" description="Low complexity" evidence="1">
    <location>
        <begin position="127"/>
        <end position="139"/>
    </location>
</feature>
<name>A0A835FFZ8_9POAL</name>
<reference evidence="2" key="1">
    <citation type="submission" date="2020-07" db="EMBL/GenBank/DDBJ databases">
        <title>Genome sequence and genetic diversity analysis of an under-domesticated orphan crop, white fonio (Digitaria exilis).</title>
        <authorList>
            <person name="Bennetzen J.L."/>
            <person name="Chen S."/>
            <person name="Ma X."/>
            <person name="Wang X."/>
            <person name="Yssel A.E.J."/>
            <person name="Chaluvadi S.R."/>
            <person name="Johnson M."/>
            <person name="Gangashetty P."/>
            <person name="Hamidou F."/>
            <person name="Sanogo M.D."/>
            <person name="Zwaenepoel A."/>
            <person name="Wallace J."/>
            <person name="Van De Peer Y."/>
            <person name="Van Deynze A."/>
        </authorList>
    </citation>
    <scope>NUCLEOTIDE SEQUENCE</scope>
    <source>
        <tissue evidence="2">Leaves</tissue>
    </source>
</reference>
<organism evidence="2 3">
    <name type="scientific">Digitaria exilis</name>
    <dbReference type="NCBI Taxonomy" id="1010633"/>
    <lineage>
        <taxon>Eukaryota</taxon>
        <taxon>Viridiplantae</taxon>
        <taxon>Streptophyta</taxon>
        <taxon>Embryophyta</taxon>
        <taxon>Tracheophyta</taxon>
        <taxon>Spermatophyta</taxon>
        <taxon>Magnoliopsida</taxon>
        <taxon>Liliopsida</taxon>
        <taxon>Poales</taxon>
        <taxon>Poaceae</taxon>
        <taxon>PACMAD clade</taxon>
        <taxon>Panicoideae</taxon>
        <taxon>Panicodae</taxon>
        <taxon>Paniceae</taxon>
        <taxon>Anthephorinae</taxon>
        <taxon>Digitaria</taxon>
    </lineage>
</organism>
<feature type="compositionally biased region" description="Basic residues" evidence="1">
    <location>
        <begin position="33"/>
        <end position="49"/>
    </location>
</feature>
<sequence length="160" mass="17836">MRFELVRHYHAKLLLRLRRSHRNGYGLRRIHRGTRRAAARRQCQHRGTRRSAASDGRSRAARRFRTVCWLRRFDLVRHYHAKHLHSGDHIGTGTANGGGETLDALRAWHKQAESSGGGAGSSLVELPQATPPDEQQQPTPEAPNEEGAVTTSAASEHAVS</sequence>
<feature type="region of interest" description="Disordered" evidence="1">
    <location>
        <begin position="33"/>
        <end position="58"/>
    </location>
</feature>